<accession>A0A8H4VKL4</accession>
<name>A0A8H4VKL4_9AGAR</name>
<gene>
    <name evidence="1" type="ORF">D9613_007192</name>
</gene>
<reference evidence="1 2" key="1">
    <citation type="submission" date="2019-12" db="EMBL/GenBank/DDBJ databases">
        <authorList>
            <person name="Floudas D."/>
            <person name="Bentzer J."/>
            <person name="Ahren D."/>
            <person name="Johansson T."/>
            <person name="Persson P."/>
            <person name="Tunlid A."/>
        </authorList>
    </citation>
    <scope>NUCLEOTIDE SEQUENCE [LARGE SCALE GENOMIC DNA]</scope>
    <source>
        <strain evidence="1 2">CBS 102.39</strain>
    </source>
</reference>
<dbReference type="Proteomes" id="UP000521872">
    <property type="component" value="Unassembled WGS sequence"/>
</dbReference>
<dbReference type="AlphaFoldDB" id="A0A8H4VKL4"/>
<keyword evidence="2" id="KW-1185">Reference proteome</keyword>
<comment type="caution">
    <text evidence="1">The sequence shown here is derived from an EMBL/GenBank/DDBJ whole genome shotgun (WGS) entry which is preliminary data.</text>
</comment>
<evidence type="ECO:0000313" key="1">
    <source>
        <dbReference type="EMBL" id="KAF4611309.1"/>
    </source>
</evidence>
<organism evidence="1 2">
    <name type="scientific">Agrocybe pediades</name>
    <dbReference type="NCBI Taxonomy" id="84607"/>
    <lineage>
        <taxon>Eukaryota</taxon>
        <taxon>Fungi</taxon>
        <taxon>Dikarya</taxon>
        <taxon>Basidiomycota</taxon>
        <taxon>Agaricomycotina</taxon>
        <taxon>Agaricomycetes</taxon>
        <taxon>Agaricomycetidae</taxon>
        <taxon>Agaricales</taxon>
        <taxon>Agaricineae</taxon>
        <taxon>Strophariaceae</taxon>
        <taxon>Agrocybe</taxon>
    </lineage>
</organism>
<protein>
    <submittedName>
        <fullName evidence="1">Uncharacterized protein</fullName>
    </submittedName>
</protein>
<evidence type="ECO:0000313" key="2">
    <source>
        <dbReference type="Proteomes" id="UP000521872"/>
    </source>
</evidence>
<sequence length="133" mass="15006">MYLFTQIDLACRNFKHENTTKPIGERDDELLVWSSRFGAMRRRLLPPPSSMSADRGGHLLPGRPSTKLYGPFFRIEMRHEDINHALTKINDDLHPFGSAFYKTVRDEADSASVIKLKPNSGTAEVATGPLKVH</sequence>
<dbReference type="EMBL" id="JAACJL010000058">
    <property type="protein sequence ID" value="KAF4611309.1"/>
    <property type="molecule type" value="Genomic_DNA"/>
</dbReference>
<proteinExistence type="predicted"/>